<dbReference type="InterPro" id="IPR050807">
    <property type="entry name" value="TransReg_Diox_bact_type"/>
</dbReference>
<protein>
    <submittedName>
        <fullName evidence="5">Transcriptional regulator</fullName>
    </submittedName>
</protein>
<dbReference type="PATRIC" id="fig|1641875.4.peg.507"/>
<dbReference type="SMART" id="SM00530">
    <property type="entry name" value="HTH_XRE"/>
    <property type="match status" value="1"/>
</dbReference>
<evidence type="ECO:0000256" key="3">
    <source>
        <dbReference type="ARBA" id="ARBA00023163"/>
    </source>
</evidence>
<dbReference type="SUPFAM" id="SSF47413">
    <property type="entry name" value="lambda repressor-like DNA-binding domains"/>
    <property type="match status" value="1"/>
</dbReference>
<dbReference type="PANTHER" id="PTHR46797:SF23">
    <property type="entry name" value="HTH-TYPE TRANSCRIPTIONAL REGULATOR SUTR"/>
    <property type="match status" value="1"/>
</dbReference>
<sequence length="435" mass="46971">MAETGMAGTRIRQRRLVAGLKQAELAEAAGISASYLNLIEHNRRRIGGRTLLQIAAALNVEPATLTEGVQSQLLAALQEAAGDGESGGNFAEAAPELDRVEEFVGRFPGWAGRLADLGQQRDALERTVKALSERLAHDPELSATLHDVISTVTSIRSTASILAETRELEPEWQMRFHRNINEDGARLAEGAEALMRYLEAAPEAGAEVTSPQDEMHAFMERHGFTFPQLEGWGAEARIEAVVSEIEHRAARALARAALTQILEDARALPRDEMDVLLAAHGPAPDAIARATGRSLAQVFRRMATLPEDMVGPVGLIVVDGAGALILRKTVMGFATPRSGAGCGMWPLYEVLSQPARPVQAVLAQGDLRVRALAVAEETVPAGFDNPPLMRAYMLILPERRGPDRATARPVGVTCRICPIEGCLARREGSVLKDRF</sequence>
<accession>A0A0T5NTC0</accession>
<dbReference type="InterPro" id="IPR010982">
    <property type="entry name" value="Lambda_DNA-bd_dom_sf"/>
</dbReference>
<reference evidence="5 6" key="1">
    <citation type="submission" date="2015-04" db="EMBL/GenBank/DDBJ databases">
        <title>The draft genome sequence of Roseovarius sp.R12b.</title>
        <authorList>
            <person name="Li G."/>
            <person name="Lai Q."/>
            <person name="Shao Z."/>
            <person name="Yan P."/>
        </authorList>
    </citation>
    <scope>NUCLEOTIDE SEQUENCE [LARGE SCALE GENOMIC DNA]</scope>
    <source>
        <strain evidence="5 6">R12B</strain>
    </source>
</reference>
<dbReference type="GO" id="GO:0005829">
    <property type="term" value="C:cytosol"/>
    <property type="evidence" value="ECO:0007669"/>
    <property type="project" value="TreeGrafter"/>
</dbReference>
<evidence type="ECO:0000256" key="2">
    <source>
        <dbReference type="ARBA" id="ARBA00023125"/>
    </source>
</evidence>
<dbReference type="STRING" id="1641875.XM53_13560"/>
<dbReference type="GO" id="GO:0003677">
    <property type="term" value="F:DNA binding"/>
    <property type="evidence" value="ECO:0007669"/>
    <property type="project" value="UniProtKB-KW"/>
</dbReference>
<proteinExistence type="predicted"/>
<dbReference type="CDD" id="cd00093">
    <property type="entry name" value="HTH_XRE"/>
    <property type="match status" value="1"/>
</dbReference>
<keyword evidence="2" id="KW-0238">DNA-binding</keyword>
<dbReference type="PROSITE" id="PS50943">
    <property type="entry name" value="HTH_CROC1"/>
    <property type="match status" value="1"/>
</dbReference>
<dbReference type="PANTHER" id="PTHR46797">
    <property type="entry name" value="HTH-TYPE TRANSCRIPTIONAL REGULATOR"/>
    <property type="match status" value="1"/>
</dbReference>
<dbReference type="RefSeq" id="WP_057794206.1">
    <property type="nucleotide sequence ID" value="NZ_LAXJ01000014.1"/>
</dbReference>
<evidence type="ECO:0000259" key="4">
    <source>
        <dbReference type="PROSITE" id="PS50943"/>
    </source>
</evidence>
<feature type="domain" description="HTH cro/C1-type" evidence="4">
    <location>
        <begin position="11"/>
        <end position="65"/>
    </location>
</feature>
<dbReference type="AlphaFoldDB" id="A0A0T5NTC0"/>
<dbReference type="Pfam" id="PF01381">
    <property type="entry name" value="HTH_3"/>
    <property type="match status" value="1"/>
</dbReference>
<comment type="caution">
    <text evidence="5">The sequence shown here is derived from an EMBL/GenBank/DDBJ whole genome shotgun (WGS) entry which is preliminary data.</text>
</comment>
<organism evidence="5 6">
    <name type="scientific">Roseovarius atlanticus</name>
    <dbReference type="NCBI Taxonomy" id="1641875"/>
    <lineage>
        <taxon>Bacteria</taxon>
        <taxon>Pseudomonadati</taxon>
        <taxon>Pseudomonadota</taxon>
        <taxon>Alphaproteobacteria</taxon>
        <taxon>Rhodobacterales</taxon>
        <taxon>Roseobacteraceae</taxon>
        <taxon>Roseovarius</taxon>
    </lineage>
</organism>
<evidence type="ECO:0000256" key="1">
    <source>
        <dbReference type="ARBA" id="ARBA00023015"/>
    </source>
</evidence>
<evidence type="ECO:0000313" key="5">
    <source>
        <dbReference type="EMBL" id="KRS11998.1"/>
    </source>
</evidence>
<gene>
    <name evidence="5" type="ORF">XM53_13560</name>
</gene>
<dbReference type="Gene3D" id="1.10.260.40">
    <property type="entry name" value="lambda repressor-like DNA-binding domains"/>
    <property type="match status" value="1"/>
</dbReference>
<dbReference type="GO" id="GO:0003700">
    <property type="term" value="F:DNA-binding transcription factor activity"/>
    <property type="evidence" value="ECO:0007669"/>
    <property type="project" value="TreeGrafter"/>
</dbReference>
<keyword evidence="6" id="KW-1185">Reference proteome</keyword>
<name>A0A0T5NTC0_9RHOB</name>
<dbReference type="Proteomes" id="UP000051295">
    <property type="component" value="Unassembled WGS sequence"/>
</dbReference>
<dbReference type="EMBL" id="LAXJ01000014">
    <property type="protein sequence ID" value="KRS11998.1"/>
    <property type="molecule type" value="Genomic_DNA"/>
</dbReference>
<dbReference type="InterPro" id="IPR001387">
    <property type="entry name" value="Cro/C1-type_HTH"/>
</dbReference>
<keyword evidence="3" id="KW-0804">Transcription</keyword>
<dbReference type="OrthoDB" id="7790108at2"/>
<evidence type="ECO:0000313" key="6">
    <source>
        <dbReference type="Proteomes" id="UP000051295"/>
    </source>
</evidence>
<keyword evidence="1" id="KW-0805">Transcription regulation</keyword>